<name>A0A940Y531_9ACTN</name>
<reference evidence="14 15" key="1">
    <citation type="submission" date="2021-04" db="EMBL/GenBank/DDBJ databases">
        <authorList>
            <person name="Tang X."/>
            <person name="Zhou X."/>
            <person name="Chen X."/>
            <person name="Cernava T."/>
            <person name="Zhang C."/>
        </authorList>
    </citation>
    <scope>NUCLEOTIDE SEQUENCE [LARGE SCALE GENOMIC DNA]</scope>
    <source>
        <strain evidence="14 15">BH-SS-21</strain>
    </source>
</reference>
<feature type="region of interest" description="Disordered" evidence="12">
    <location>
        <begin position="130"/>
        <end position="157"/>
    </location>
</feature>
<keyword evidence="11" id="KW-0804">Transcription</keyword>
<dbReference type="PANTHER" id="PTHR38839">
    <property type="entry name" value="TRANSCRIPTIONAL REGULATOR WHID-RELATED"/>
    <property type="match status" value="1"/>
</dbReference>
<comment type="cofactor">
    <cofactor evidence="1">
        <name>[4Fe-4S] cluster</name>
        <dbReference type="ChEBI" id="CHEBI:49883"/>
    </cofactor>
</comment>
<keyword evidence="5" id="KW-0479">Metal-binding</keyword>
<dbReference type="PROSITE" id="PS51674">
    <property type="entry name" value="4FE4S_WBL"/>
    <property type="match status" value="1"/>
</dbReference>
<gene>
    <name evidence="14" type="ORF">J8N05_45395</name>
</gene>
<evidence type="ECO:0000256" key="2">
    <source>
        <dbReference type="ARBA" id="ARBA00004496"/>
    </source>
</evidence>
<evidence type="ECO:0000256" key="9">
    <source>
        <dbReference type="ARBA" id="ARBA00023125"/>
    </source>
</evidence>
<dbReference type="Proteomes" id="UP000677413">
    <property type="component" value="Unassembled WGS sequence"/>
</dbReference>
<keyword evidence="15" id="KW-1185">Reference proteome</keyword>
<evidence type="ECO:0000256" key="4">
    <source>
        <dbReference type="ARBA" id="ARBA00022485"/>
    </source>
</evidence>
<dbReference type="Pfam" id="PF02467">
    <property type="entry name" value="Whib"/>
    <property type="match status" value="1"/>
</dbReference>
<keyword evidence="10" id="KW-1015">Disulfide bond</keyword>
<dbReference type="GO" id="GO:0051539">
    <property type="term" value="F:4 iron, 4 sulfur cluster binding"/>
    <property type="evidence" value="ECO:0007669"/>
    <property type="project" value="UniProtKB-KW"/>
</dbReference>
<keyword evidence="4" id="KW-0004">4Fe-4S</keyword>
<evidence type="ECO:0000256" key="1">
    <source>
        <dbReference type="ARBA" id="ARBA00001966"/>
    </source>
</evidence>
<comment type="similarity">
    <text evidence="3">Belongs to the WhiB family.</text>
</comment>
<keyword evidence="7" id="KW-0411">Iron-sulfur</keyword>
<dbReference type="GO" id="GO:0046872">
    <property type="term" value="F:metal ion binding"/>
    <property type="evidence" value="ECO:0007669"/>
    <property type="project" value="UniProtKB-KW"/>
</dbReference>
<evidence type="ECO:0000256" key="3">
    <source>
        <dbReference type="ARBA" id="ARBA00006597"/>
    </source>
</evidence>
<accession>A0A940Y531</accession>
<evidence type="ECO:0000256" key="5">
    <source>
        <dbReference type="ARBA" id="ARBA00022723"/>
    </source>
</evidence>
<dbReference type="InterPro" id="IPR034768">
    <property type="entry name" value="4FE4S_WBL"/>
</dbReference>
<evidence type="ECO:0000256" key="11">
    <source>
        <dbReference type="ARBA" id="ARBA00023163"/>
    </source>
</evidence>
<evidence type="ECO:0000256" key="6">
    <source>
        <dbReference type="ARBA" id="ARBA00023004"/>
    </source>
</evidence>
<keyword evidence="6" id="KW-0408">Iron</keyword>
<keyword evidence="8" id="KW-0805">Transcription regulation</keyword>
<protein>
    <submittedName>
        <fullName evidence="14">WhiB family transcriptional regulator</fullName>
    </submittedName>
</protein>
<feature type="compositionally biased region" description="Basic and acidic residues" evidence="12">
    <location>
        <begin position="148"/>
        <end position="157"/>
    </location>
</feature>
<dbReference type="InterPro" id="IPR003482">
    <property type="entry name" value="Whib"/>
</dbReference>
<proteinExistence type="inferred from homology"/>
<sequence>MAAACATAAEVAADPDLFFPAGKDGERIGIAKRICSTCPVQGACLESALESGDAHGIRGGTTEEERGAGGARFQLRCNPARVEAALSGRDVFLNRVERKELVRIAILTAAPLHRVSAALKVSEPHVKKLLRRERRNRVDGSPGLGTSSRDERMKDST</sequence>
<dbReference type="EMBL" id="JAGPYQ010000002">
    <property type="protein sequence ID" value="MBQ0855410.1"/>
    <property type="molecule type" value="Genomic_DNA"/>
</dbReference>
<feature type="domain" description="4Fe-4S Wbl-type" evidence="13">
    <location>
        <begin position="4"/>
        <end position="68"/>
    </location>
</feature>
<evidence type="ECO:0000256" key="12">
    <source>
        <dbReference type="SAM" id="MobiDB-lite"/>
    </source>
</evidence>
<evidence type="ECO:0000256" key="7">
    <source>
        <dbReference type="ARBA" id="ARBA00023014"/>
    </source>
</evidence>
<comment type="subcellular location">
    <subcellularLocation>
        <location evidence="2">Cytoplasm</location>
    </subcellularLocation>
</comment>
<evidence type="ECO:0000256" key="8">
    <source>
        <dbReference type="ARBA" id="ARBA00023015"/>
    </source>
</evidence>
<dbReference type="GO" id="GO:0003677">
    <property type="term" value="F:DNA binding"/>
    <property type="evidence" value="ECO:0007669"/>
    <property type="project" value="UniProtKB-KW"/>
</dbReference>
<comment type="caution">
    <text evidence="14">The sequence shown here is derived from an EMBL/GenBank/DDBJ whole genome shotgun (WGS) entry which is preliminary data.</text>
</comment>
<organism evidence="14 15">
    <name type="scientific">Streptomyces liliiviolaceus</name>
    <dbReference type="NCBI Taxonomy" id="2823109"/>
    <lineage>
        <taxon>Bacteria</taxon>
        <taxon>Bacillati</taxon>
        <taxon>Actinomycetota</taxon>
        <taxon>Actinomycetes</taxon>
        <taxon>Kitasatosporales</taxon>
        <taxon>Streptomycetaceae</taxon>
        <taxon>Streptomyces</taxon>
    </lineage>
</organism>
<evidence type="ECO:0000259" key="13">
    <source>
        <dbReference type="PROSITE" id="PS51674"/>
    </source>
</evidence>
<dbReference type="GO" id="GO:0045892">
    <property type="term" value="P:negative regulation of DNA-templated transcription"/>
    <property type="evidence" value="ECO:0007669"/>
    <property type="project" value="TreeGrafter"/>
</dbReference>
<keyword evidence="9" id="KW-0238">DNA-binding</keyword>
<evidence type="ECO:0000313" key="14">
    <source>
        <dbReference type="EMBL" id="MBQ0855410.1"/>
    </source>
</evidence>
<dbReference type="GO" id="GO:0005737">
    <property type="term" value="C:cytoplasm"/>
    <property type="evidence" value="ECO:0007669"/>
    <property type="project" value="UniProtKB-SubCell"/>
</dbReference>
<dbReference type="GO" id="GO:0047134">
    <property type="term" value="F:protein-disulfide reductase [NAD(P)H] activity"/>
    <property type="evidence" value="ECO:0007669"/>
    <property type="project" value="TreeGrafter"/>
</dbReference>
<evidence type="ECO:0000256" key="10">
    <source>
        <dbReference type="ARBA" id="ARBA00023157"/>
    </source>
</evidence>
<evidence type="ECO:0000313" key="15">
    <source>
        <dbReference type="Proteomes" id="UP000677413"/>
    </source>
</evidence>
<dbReference type="AlphaFoldDB" id="A0A940Y531"/>
<dbReference type="GO" id="GO:0045454">
    <property type="term" value="P:cell redox homeostasis"/>
    <property type="evidence" value="ECO:0007669"/>
    <property type="project" value="TreeGrafter"/>
</dbReference>